<protein>
    <submittedName>
        <fullName evidence="1">Uncharacterized protein</fullName>
    </submittedName>
</protein>
<accession>A0A3M0KKF4</accession>
<evidence type="ECO:0000313" key="1">
    <source>
        <dbReference type="EMBL" id="RMC07697.1"/>
    </source>
</evidence>
<evidence type="ECO:0000313" key="2">
    <source>
        <dbReference type="Proteomes" id="UP000269221"/>
    </source>
</evidence>
<reference evidence="1 2" key="1">
    <citation type="submission" date="2018-07" db="EMBL/GenBank/DDBJ databases">
        <title>A high quality draft genome assembly of the barn swallow (H. rustica rustica).</title>
        <authorList>
            <person name="Formenti G."/>
            <person name="Chiara M."/>
            <person name="Poveda L."/>
            <person name="Francoijs K.-J."/>
            <person name="Bonisoli-Alquati A."/>
            <person name="Canova L."/>
            <person name="Gianfranceschi L."/>
            <person name="Horner D.S."/>
            <person name="Saino N."/>
        </authorList>
    </citation>
    <scope>NUCLEOTIDE SEQUENCE [LARGE SCALE GENOMIC DNA]</scope>
    <source>
        <strain evidence="1">Chelidonia</strain>
        <tissue evidence="1">Blood</tissue>
    </source>
</reference>
<name>A0A3M0KKF4_HIRRU</name>
<dbReference type="Proteomes" id="UP000269221">
    <property type="component" value="Unassembled WGS sequence"/>
</dbReference>
<keyword evidence="2" id="KW-1185">Reference proteome</keyword>
<dbReference type="AlphaFoldDB" id="A0A3M0KKF4"/>
<sequence>MDWKMNSKYHTYRMCGLQGIIPCLQGNSGNQWEAQICEMEGSKSLKYLLLKFCVLVTAETHNFHDAERQTKAKIHRNLVQSSCYKMTTASAKAKWHLDLSNEGMRNKIKLNWGLQPLTLNMEFYLSHTSYLPFCSKAPRAALMELRADMSVLLESQSQAFQKKGEYGNNKNAKAHWTMAEGMSTIYTQVYISEVAQAESLGIFDDSRMKRETE</sequence>
<organism evidence="1 2">
    <name type="scientific">Hirundo rustica rustica</name>
    <dbReference type="NCBI Taxonomy" id="333673"/>
    <lineage>
        <taxon>Eukaryota</taxon>
        <taxon>Metazoa</taxon>
        <taxon>Chordata</taxon>
        <taxon>Craniata</taxon>
        <taxon>Vertebrata</taxon>
        <taxon>Euteleostomi</taxon>
        <taxon>Archelosauria</taxon>
        <taxon>Archosauria</taxon>
        <taxon>Dinosauria</taxon>
        <taxon>Saurischia</taxon>
        <taxon>Theropoda</taxon>
        <taxon>Coelurosauria</taxon>
        <taxon>Aves</taxon>
        <taxon>Neognathae</taxon>
        <taxon>Neoaves</taxon>
        <taxon>Telluraves</taxon>
        <taxon>Australaves</taxon>
        <taxon>Passeriformes</taxon>
        <taxon>Sylvioidea</taxon>
        <taxon>Hirundinidae</taxon>
        <taxon>Hirundo</taxon>
    </lineage>
</organism>
<dbReference type="EMBL" id="QRBI01000120">
    <property type="protein sequence ID" value="RMC07697.1"/>
    <property type="molecule type" value="Genomic_DNA"/>
</dbReference>
<comment type="caution">
    <text evidence="1">The sequence shown here is derived from an EMBL/GenBank/DDBJ whole genome shotgun (WGS) entry which is preliminary data.</text>
</comment>
<gene>
    <name evidence="1" type="ORF">DUI87_17174</name>
</gene>
<proteinExistence type="predicted"/>